<dbReference type="SUPFAM" id="SSF143990">
    <property type="entry name" value="YbiA-like"/>
    <property type="match status" value="1"/>
</dbReference>
<dbReference type="CDD" id="cd15457">
    <property type="entry name" value="NADAR"/>
    <property type="match status" value="1"/>
</dbReference>
<dbReference type="AlphaFoldDB" id="A0A545UES6"/>
<evidence type="ECO:0000256" key="1">
    <source>
        <dbReference type="ARBA" id="ARBA00000022"/>
    </source>
</evidence>
<dbReference type="Pfam" id="PF08719">
    <property type="entry name" value="NADAR"/>
    <property type="match status" value="1"/>
</dbReference>
<gene>
    <name evidence="4" type="ORF">FLL46_09205</name>
</gene>
<feature type="domain" description="NADAR" evidence="3">
    <location>
        <begin position="28"/>
        <end position="186"/>
    </location>
</feature>
<dbReference type="RefSeq" id="WP_142893223.1">
    <property type="nucleotide sequence ID" value="NZ_ML660163.1"/>
</dbReference>
<evidence type="ECO:0000259" key="3">
    <source>
        <dbReference type="Pfam" id="PF08719"/>
    </source>
</evidence>
<dbReference type="Proteomes" id="UP000315439">
    <property type="component" value="Unassembled WGS sequence"/>
</dbReference>
<proteinExistence type="predicted"/>
<sequence length="188" mass="21658">MKEIEKIRSKKELIDYLARGKKAKYLCFWGHTEKDKNIVTKTCFSQWYVSPFTVDNVCYKTAEHFMMAEKARLFGDEEVLNKIIESKHPHQAKKLGRQVTGFDNGVWDKNCFDIVVKGNVEKFEQNESLKAFLVGTGSRVLVEASPVDKIWGVGLAEEHEDAVNPFKWKGLNLLGFVLMEVRERLKSL</sequence>
<comment type="catalytic activity">
    <reaction evidence="2">
        <text>2,5-diamino-6-hydroxy-4-(5-phosphoribosylamino)-pyrimidine + H2O = 2,5,6-triamino-4-hydroxypyrimidine + D-ribose 5-phosphate</text>
        <dbReference type="Rhea" id="RHEA:23436"/>
        <dbReference type="ChEBI" id="CHEBI:15377"/>
        <dbReference type="ChEBI" id="CHEBI:58614"/>
        <dbReference type="ChEBI" id="CHEBI:78346"/>
        <dbReference type="ChEBI" id="CHEBI:137796"/>
    </reaction>
</comment>
<evidence type="ECO:0000313" key="5">
    <source>
        <dbReference type="Proteomes" id="UP000315439"/>
    </source>
</evidence>
<evidence type="ECO:0000256" key="2">
    <source>
        <dbReference type="ARBA" id="ARBA00000751"/>
    </source>
</evidence>
<dbReference type="InterPro" id="IPR037238">
    <property type="entry name" value="YbiA-like_sf"/>
</dbReference>
<dbReference type="InterPro" id="IPR012816">
    <property type="entry name" value="NADAR"/>
</dbReference>
<dbReference type="OrthoDB" id="67297at2"/>
<comment type="caution">
    <text evidence="4">The sequence shown here is derived from an EMBL/GenBank/DDBJ whole genome shotgun (WGS) entry which is preliminary data.</text>
</comment>
<protein>
    <submittedName>
        <fullName evidence="4">NADAR family protein</fullName>
    </submittedName>
</protein>
<keyword evidence="5" id="KW-1185">Reference proteome</keyword>
<name>A0A545UES6_9GAMM</name>
<comment type="catalytic activity">
    <reaction evidence="1">
        <text>5-amino-6-(5-phospho-D-ribosylamino)uracil + H2O = 5,6-diaminouracil + D-ribose 5-phosphate</text>
        <dbReference type="Rhea" id="RHEA:55020"/>
        <dbReference type="ChEBI" id="CHEBI:15377"/>
        <dbReference type="ChEBI" id="CHEBI:46252"/>
        <dbReference type="ChEBI" id="CHEBI:58453"/>
        <dbReference type="ChEBI" id="CHEBI:78346"/>
    </reaction>
</comment>
<evidence type="ECO:0000313" key="4">
    <source>
        <dbReference type="EMBL" id="TQV87982.1"/>
    </source>
</evidence>
<dbReference type="Gene3D" id="1.10.357.40">
    <property type="entry name" value="YbiA-like"/>
    <property type="match status" value="1"/>
</dbReference>
<reference evidence="4 5" key="1">
    <citation type="submission" date="2019-07" db="EMBL/GenBank/DDBJ databases">
        <title>Draft genome for Aliikangiella sp. M105.</title>
        <authorList>
            <person name="Wang G."/>
        </authorList>
    </citation>
    <scope>NUCLEOTIDE SEQUENCE [LARGE SCALE GENOMIC DNA]</scope>
    <source>
        <strain evidence="4 5">M105</strain>
    </source>
</reference>
<dbReference type="EMBL" id="VIKS01000005">
    <property type="protein sequence ID" value="TQV87982.1"/>
    <property type="molecule type" value="Genomic_DNA"/>
</dbReference>
<accession>A0A545UES6</accession>
<dbReference type="NCBIfam" id="TIGR02464">
    <property type="entry name" value="ribofla_fusion"/>
    <property type="match status" value="1"/>
</dbReference>
<organism evidence="4 5">
    <name type="scientific">Aliikangiella coralliicola</name>
    <dbReference type="NCBI Taxonomy" id="2592383"/>
    <lineage>
        <taxon>Bacteria</taxon>
        <taxon>Pseudomonadati</taxon>
        <taxon>Pseudomonadota</taxon>
        <taxon>Gammaproteobacteria</taxon>
        <taxon>Oceanospirillales</taxon>
        <taxon>Pleioneaceae</taxon>
        <taxon>Aliikangiella</taxon>
    </lineage>
</organism>